<dbReference type="InterPro" id="IPR008920">
    <property type="entry name" value="TF_FadR/GntR_C"/>
</dbReference>
<accession>A0A261VZG9</accession>
<dbReference type="InterPro" id="IPR000524">
    <property type="entry name" value="Tscrpt_reg_HTH_GntR"/>
</dbReference>
<dbReference type="InterPro" id="IPR036390">
    <property type="entry name" value="WH_DNA-bd_sf"/>
</dbReference>
<dbReference type="SMART" id="SM00895">
    <property type="entry name" value="FCD"/>
    <property type="match status" value="1"/>
</dbReference>
<dbReference type="SMART" id="SM00345">
    <property type="entry name" value="HTH_GNTR"/>
    <property type="match status" value="1"/>
</dbReference>
<dbReference type="PANTHER" id="PTHR43537">
    <property type="entry name" value="TRANSCRIPTIONAL REGULATOR, GNTR FAMILY"/>
    <property type="match status" value="1"/>
</dbReference>
<evidence type="ECO:0000259" key="4">
    <source>
        <dbReference type="PROSITE" id="PS50949"/>
    </source>
</evidence>
<dbReference type="SUPFAM" id="SSF48008">
    <property type="entry name" value="GntR ligand-binding domain-like"/>
    <property type="match status" value="1"/>
</dbReference>
<sequence length="230" mass="25909">MDHPETSEKIVRVSLHDTLIANLRALLIRGELKPGQKVPEQALCRRFGISRTPMREALKVLASEGVLQLLPNRGAIVAVLREEEVEQHFPVMAALEAVAGETACRRATDADIARVRAMHDAMIKHYRAGDEVSYLKYGRAIHYAFFEIADNAVLTGFYDQILMRVHNARYVRSKSQDNWDRAVREHEAIIEAFEARDAERLGRLLKAHVAGTVVNIAKESIQRDQPPAQP</sequence>
<feature type="domain" description="HTH gntR-type" evidence="4">
    <location>
        <begin position="13"/>
        <end position="80"/>
    </location>
</feature>
<dbReference type="PROSITE" id="PS50949">
    <property type="entry name" value="HTH_GNTR"/>
    <property type="match status" value="1"/>
</dbReference>
<dbReference type="SUPFAM" id="SSF46785">
    <property type="entry name" value="Winged helix' DNA-binding domain"/>
    <property type="match status" value="1"/>
</dbReference>
<dbReference type="GO" id="GO:0003700">
    <property type="term" value="F:DNA-binding transcription factor activity"/>
    <property type="evidence" value="ECO:0007669"/>
    <property type="project" value="InterPro"/>
</dbReference>
<dbReference type="Pfam" id="PF00392">
    <property type="entry name" value="GntR"/>
    <property type="match status" value="1"/>
</dbReference>
<dbReference type="CDD" id="cd07377">
    <property type="entry name" value="WHTH_GntR"/>
    <property type="match status" value="1"/>
</dbReference>
<dbReference type="AlphaFoldDB" id="A0A261VZG9"/>
<keyword evidence="6" id="KW-1185">Reference proteome</keyword>
<evidence type="ECO:0000313" key="5">
    <source>
        <dbReference type="EMBL" id="OZI79518.1"/>
    </source>
</evidence>
<evidence type="ECO:0000256" key="3">
    <source>
        <dbReference type="ARBA" id="ARBA00023163"/>
    </source>
</evidence>
<keyword evidence="3" id="KW-0804">Transcription</keyword>
<reference evidence="6" key="1">
    <citation type="submission" date="2017-05" db="EMBL/GenBank/DDBJ databases">
        <title>Complete and WGS of Bordetella genogroups.</title>
        <authorList>
            <person name="Spilker T."/>
            <person name="Lipuma J."/>
        </authorList>
    </citation>
    <scope>NUCLEOTIDE SEQUENCE [LARGE SCALE GENOMIC DNA]</scope>
    <source>
        <strain evidence="6">AU8256</strain>
    </source>
</reference>
<protein>
    <submittedName>
        <fullName evidence="5">GntR family transcriptional regulator</fullName>
    </submittedName>
</protein>
<evidence type="ECO:0000313" key="6">
    <source>
        <dbReference type="Proteomes" id="UP000215633"/>
    </source>
</evidence>
<dbReference type="InterPro" id="IPR011711">
    <property type="entry name" value="GntR_C"/>
</dbReference>
<dbReference type="Gene3D" id="1.20.120.530">
    <property type="entry name" value="GntR ligand-binding domain-like"/>
    <property type="match status" value="1"/>
</dbReference>
<proteinExistence type="predicted"/>
<organism evidence="5 6">
    <name type="scientific">Bordetella genomosp. 2</name>
    <dbReference type="NCBI Taxonomy" id="1983456"/>
    <lineage>
        <taxon>Bacteria</taxon>
        <taxon>Pseudomonadati</taxon>
        <taxon>Pseudomonadota</taxon>
        <taxon>Betaproteobacteria</taxon>
        <taxon>Burkholderiales</taxon>
        <taxon>Alcaligenaceae</taxon>
        <taxon>Bordetella</taxon>
    </lineage>
</organism>
<dbReference type="Pfam" id="PF07729">
    <property type="entry name" value="FCD"/>
    <property type="match status" value="1"/>
</dbReference>
<comment type="caution">
    <text evidence="5">The sequence shown here is derived from an EMBL/GenBank/DDBJ whole genome shotgun (WGS) entry which is preliminary data.</text>
</comment>
<evidence type="ECO:0000256" key="1">
    <source>
        <dbReference type="ARBA" id="ARBA00023015"/>
    </source>
</evidence>
<keyword evidence="1" id="KW-0805">Transcription regulation</keyword>
<evidence type="ECO:0000256" key="2">
    <source>
        <dbReference type="ARBA" id="ARBA00023125"/>
    </source>
</evidence>
<name>A0A261VZG9_9BORD</name>
<dbReference type="InterPro" id="IPR036388">
    <property type="entry name" value="WH-like_DNA-bd_sf"/>
</dbReference>
<dbReference type="PANTHER" id="PTHR43537:SF50">
    <property type="entry name" value="TRANSCRIPTIONAL REGULATORY PROTEIN"/>
    <property type="match status" value="1"/>
</dbReference>
<dbReference type="RefSeq" id="WP_094806052.1">
    <property type="nucleotide sequence ID" value="NZ_NEVT01000003.1"/>
</dbReference>
<gene>
    <name evidence="5" type="ORF">CAL24_06205</name>
</gene>
<dbReference type="Proteomes" id="UP000215633">
    <property type="component" value="Unassembled WGS sequence"/>
</dbReference>
<dbReference type="EMBL" id="NEVT01000003">
    <property type="protein sequence ID" value="OZI79518.1"/>
    <property type="molecule type" value="Genomic_DNA"/>
</dbReference>
<dbReference type="Gene3D" id="1.10.10.10">
    <property type="entry name" value="Winged helix-like DNA-binding domain superfamily/Winged helix DNA-binding domain"/>
    <property type="match status" value="1"/>
</dbReference>
<keyword evidence="2" id="KW-0238">DNA-binding</keyword>
<dbReference type="PRINTS" id="PR00035">
    <property type="entry name" value="HTHGNTR"/>
</dbReference>
<dbReference type="GO" id="GO:0003677">
    <property type="term" value="F:DNA binding"/>
    <property type="evidence" value="ECO:0007669"/>
    <property type="project" value="UniProtKB-KW"/>
</dbReference>